<evidence type="ECO:0000313" key="6">
    <source>
        <dbReference type="EMBL" id="AXA37212.1"/>
    </source>
</evidence>
<keyword evidence="6" id="KW-0032">Aminotransferase</keyword>
<dbReference type="InterPro" id="IPR043132">
    <property type="entry name" value="BCAT-like_C"/>
</dbReference>
<evidence type="ECO:0000256" key="2">
    <source>
        <dbReference type="ARBA" id="ARBA00009320"/>
    </source>
</evidence>
<dbReference type="PROSITE" id="PS00770">
    <property type="entry name" value="AA_TRANSFER_CLASS_4"/>
    <property type="match status" value="1"/>
</dbReference>
<comment type="similarity">
    <text evidence="2 4">Belongs to the class-IV pyridoxal-phosphate-dependent aminotransferase family.</text>
</comment>
<evidence type="ECO:0000256" key="4">
    <source>
        <dbReference type="RuleBase" id="RU004106"/>
    </source>
</evidence>
<comment type="cofactor">
    <cofactor evidence="1 5">
        <name>pyridoxal 5'-phosphate</name>
        <dbReference type="ChEBI" id="CHEBI:597326"/>
    </cofactor>
</comment>
<dbReference type="InterPro" id="IPR001544">
    <property type="entry name" value="Aminotrans_IV"/>
</dbReference>
<dbReference type="SUPFAM" id="SSF56752">
    <property type="entry name" value="D-aminoacid aminotransferase-like PLP-dependent enzymes"/>
    <property type="match status" value="1"/>
</dbReference>
<protein>
    <submittedName>
        <fullName evidence="6">D-alanine aminotransferase</fullName>
    </submittedName>
</protein>
<keyword evidence="6" id="KW-0808">Transferase</keyword>
<dbReference type="InterPro" id="IPR050571">
    <property type="entry name" value="Class-IV_PLP-Dep_Aminotrnsfr"/>
</dbReference>
<dbReference type="PANTHER" id="PTHR42743:SF10">
    <property type="entry name" value="D-ALANINE AMINOTRANSFERASE"/>
    <property type="match status" value="1"/>
</dbReference>
<dbReference type="FunFam" id="3.20.10.10:FF:000002">
    <property type="entry name" value="D-alanine aminotransferase"/>
    <property type="match status" value="1"/>
</dbReference>
<organism evidence="6 7">
    <name type="scientific">Sumerlaea chitinivorans</name>
    <dbReference type="NCBI Taxonomy" id="2250252"/>
    <lineage>
        <taxon>Bacteria</taxon>
        <taxon>Candidatus Sumerlaeota</taxon>
        <taxon>Candidatus Sumerlaeia</taxon>
        <taxon>Candidatus Sumerlaeales</taxon>
        <taxon>Candidatus Sumerlaeaceae</taxon>
        <taxon>Candidatus Sumerlaea</taxon>
    </lineage>
</organism>
<evidence type="ECO:0000313" key="7">
    <source>
        <dbReference type="Proteomes" id="UP000262583"/>
    </source>
</evidence>
<accession>A0A2Z4Y973</accession>
<dbReference type="Gene3D" id="3.20.10.10">
    <property type="entry name" value="D-amino Acid Aminotransferase, subunit A, domain 2"/>
    <property type="match status" value="1"/>
</dbReference>
<dbReference type="EMBL" id="CP030759">
    <property type="protein sequence ID" value="AXA37212.1"/>
    <property type="molecule type" value="Genomic_DNA"/>
</dbReference>
<dbReference type="Gene3D" id="3.30.470.10">
    <property type="match status" value="1"/>
</dbReference>
<dbReference type="InterPro" id="IPR036038">
    <property type="entry name" value="Aminotransferase-like"/>
</dbReference>
<dbReference type="GO" id="GO:0008652">
    <property type="term" value="P:amino acid biosynthetic process"/>
    <property type="evidence" value="ECO:0007669"/>
    <property type="project" value="UniProtKB-ARBA"/>
</dbReference>
<dbReference type="PANTHER" id="PTHR42743">
    <property type="entry name" value="AMINO-ACID AMINOTRANSFERASE"/>
    <property type="match status" value="1"/>
</dbReference>
<dbReference type="InterPro" id="IPR043131">
    <property type="entry name" value="BCAT-like_N"/>
</dbReference>
<proteinExistence type="inferred from homology"/>
<dbReference type="GO" id="GO:0046394">
    <property type="term" value="P:carboxylic acid biosynthetic process"/>
    <property type="evidence" value="ECO:0007669"/>
    <property type="project" value="UniProtKB-ARBA"/>
</dbReference>
<evidence type="ECO:0000256" key="1">
    <source>
        <dbReference type="ARBA" id="ARBA00001933"/>
    </source>
</evidence>
<evidence type="ECO:0000256" key="5">
    <source>
        <dbReference type="RuleBase" id="RU004516"/>
    </source>
</evidence>
<reference evidence="6 7" key="1">
    <citation type="submission" date="2018-05" db="EMBL/GenBank/DDBJ databases">
        <title>A metagenomic window into the 2 km-deep terrestrial subsurface aquifer revealed taxonomically and functionally diverse microbial community comprising novel uncultured bacterial lineages.</title>
        <authorList>
            <person name="Kadnikov V.V."/>
            <person name="Mardanov A.V."/>
            <person name="Beletsky A.V."/>
            <person name="Banks D."/>
            <person name="Pimenov N.V."/>
            <person name="Frank Y.A."/>
            <person name="Karnachuk O.V."/>
            <person name="Ravin N.V."/>
        </authorList>
    </citation>
    <scope>NUCLEOTIDE SEQUENCE [LARGE SCALE GENOMIC DNA]</scope>
    <source>
        <strain evidence="6">BY</strain>
    </source>
</reference>
<gene>
    <name evidence="6" type="ORF">BRCON_2442</name>
</gene>
<dbReference type="InterPro" id="IPR018300">
    <property type="entry name" value="Aminotrans_IV_CS"/>
</dbReference>
<keyword evidence="3 5" id="KW-0663">Pyridoxal phosphate</keyword>
<dbReference type="KEGG" id="schv:BRCON_2442"/>
<dbReference type="AlphaFoldDB" id="A0A2Z4Y973"/>
<dbReference type="GO" id="GO:0005829">
    <property type="term" value="C:cytosol"/>
    <property type="evidence" value="ECO:0007669"/>
    <property type="project" value="TreeGrafter"/>
</dbReference>
<sequence length="306" mass="33373">MEQWVYLNGRYLPMAEAMVPVEDRGYQFADGIYDVLKLAGWRPVRFRDHMKRLRESCEGILISDIPSMAEWESILAELAERSGLSRSLESQCILYIQVTRGVAPRNHLIPEPQPQPTICAYFKAAPHYTPEQRAYGVAVSAQPDERWLRCHIKAIGLLPVVLAKHAARKAGAFEALLVRDGIVTEAASCNVFCVKDGAVFTHPEGPLILSGITRGIVLDAARRLGIPVHEQPVPLSEFRKADEAFLSSTTMNVMPVTVLDGVPIGTGNVGPITRAVAAEVEAIIREELEAGVDLGAGLVASSQVGK</sequence>
<dbReference type="GO" id="GO:0008483">
    <property type="term" value="F:transaminase activity"/>
    <property type="evidence" value="ECO:0007669"/>
    <property type="project" value="UniProtKB-KW"/>
</dbReference>
<dbReference type="Proteomes" id="UP000262583">
    <property type="component" value="Chromosome"/>
</dbReference>
<dbReference type="Pfam" id="PF01063">
    <property type="entry name" value="Aminotran_4"/>
    <property type="match status" value="1"/>
</dbReference>
<evidence type="ECO:0000256" key="3">
    <source>
        <dbReference type="ARBA" id="ARBA00022898"/>
    </source>
</evidence>
<name>A0A2Z4Y973_SUMC1</name>